<evidence type="ECO:0000256" key="8">
    <source>
        <dbReference type="ARBA" id="ARBA00022660"/>
    </source>
</evidence>
<sequence length="117" mass="13785">MECDKVKDENLESFRATAITALEREREEREVEKEVKMASGWGITGNKGRCYDFWMDFSECMSQCRQPKDCGLLREDYFECLNHSKEFQRRNRVYKEEQRQLRAAAEKAKGGGVDVHH</sequence>
<dbReference type="PANTHER" id="PTHR15224">
    <property type="entry name" value="NADH DEHYDROGENASE [UBIQUINONE] IRON-SULFUR PROTEIN 5"/>
    <property type="match status" value="1"/>
</dbReference>
<dbReference type="PROSITE" id="PS51808">
    <property type="entry name" value="CHCH"/>
    <property type="match status" value="1"/>
</dbReference>
<evidence type="ECO:0000256" key="4">
    <source>
        <dbReference type="ARBA" id="ARBA00007372"/>
    </source>
</evidence>
<comment type="function">
    <text evidence="1">Accessory subunit of the mitochondrial membrane respiratory chain NADH dehydrogenase (Complex I), that is believed not to be involved in catalysis. Complex I functions in the transfer of electrons from NADH to the respiratory chain. The immediate electron acceptor for the enzyme is believed to be ubiquinone.</text>
</comment>
<keyword evidence="12" id="KW-0472">Membrane</keyword>
<comment type="similarity">
    <text evidence="4">Belongs to the complex I NDUFS5 subunit family.</text>
</comment>
<feature type="disulfide bond" evidence="16">
    <location>
        <begin position="50"/>
        <end position="80"/>
    </location>
</feature>
<organism evidence="17 18">
    <name type="scientific">Erythranthe guttata</name>
    <name type="common">Yellow monkey flower</name>
    <name type="synonym">Mimulus guttatus</name>
    <dbReference type="NCBI Taxonomy" id="4155"/>
    <lineage>
        <taxon>Eukaryota</taxon>
        <taxon>Viridiplantae</taxon>
        <taxon>Streptophyta</taxon>
        <taxon>Embryophyta</taxon>
        <taxon>Tracheophyta</taxon>
        <taxon>Spermatophyta</taxon>
        <taxon>Magnoliopsida</taxon>
        <taxon>eudicotyledons</taxon>
        <taxon>Gunneridae</taxon>
        <taxon>Pentapetalae</taxon>
        <taxon>asterids</taxon>
        <taxon>lamiids</taxon>
        <taxon>Lamiales</taxon>
        <taxon>Phrymaceae</taxon>
        <taxon>Erythranthe</taxon>
    </lineage>
</organism>
<comment type="subcellular location">
    <subcellularLocation>
        <location evidence="3">Mitochondrion inner membrane</location>
        <topology evidence="3">Peripheral membrane protein</topology>
    </subcellularLocation>
    <subcellularLocation>
        <location evidence="2">Mitochondrion intermembrane space</location>
    </subcellularLocation>
</comment>
<keyword evidence="10" id="KW-0249">Electron transport</keyword>
<protein>
    <recommendedName>
        <fullName evidence="6">NADH dehydrogenase [ubiquinone] iron-sulfur protein 5</fullName>
    </recommendedName>
    <alternativeName>
        <fullName evidence="14">Complex I-15 kDa</fullName>
    </alternativeName>
    <alternativeName>
        <fullName evidence="15">NADH-ubiquinone oxidoreductase 15 kDa subunit</fullName>
    </alternativeName>
</protein>
<evidence type="ECO:0000256" key="14">
    <source>
        <dbReference type="ARBA" id="ARBA00031222"/>
    </source>
</evidence>
<evidence type="ECO:0000256" key="2">
    <source>
        <dbReference type="ARBA" id="ARBA00004569"/>
    </source>
</evidence>
<evidence type="ECO:0000256" key="10">
    <source>
        <dbReference type="ARBA" id="ARBA00022982"/>
    </source>
</evidence>
<dbReference type="PANTHER" id="PTHR15224:SF1">
    <property type="entry name" value="NADH DEHYDROGENASE [UBIQUINONE] IRON-SULFUR PROTEIN 5"/>
    <property type="match status" value="1"/>
</dbReference>
<proteinExistence type="inferred from homology"/>
<evidence type="ECO:0000256" key="13">
    <source>
        <dbReference type="ARBA" id="ARBA00023157"/>
    </source>
</evidence>
<evidence type="ECO:0000256" key="11">
    <source>
        <dbReference type="ARBA" id="ARBA00023128"/>
    </source>
</evidence>
<dbReference type="Pfam" id="PF10200">
    <property type="entry name" value="Ndufs5"/>
    <property type="match status" value="1"/>
</dbReference>
<keyword evidence="13 16" id="KW-1015">Disulfide bond</keyword>
<evidence type="ECO:0000256" key="15">
    <source>
        <dbReference type="ARBA" id="ARBA00032739"/>
    </source>
</evidence>
<dbReference type="GO" id="GO:0045271">
    <property type="term" value="C:respiratory chain complex I"/>
    <property type="evidence" value="ECO:0000318"/>
    <property type="project" value="GO_Central"/>
</dbReference>
<dbReference type="CDD" id="cd24141">
    <property type="entry name" value="NDUFS5-like"/>
    <property type="match status" value="1"/>
</dbReference>
<dbReference type="eggNOG" id="ENOG502S4B1">
    <property type="taxonomic scope" value="Eukaryota"/>
</dbReference>
<dbReference type="EMBL" id="KI630454">
    <property type="protein sequence ID" value="EYU39176.1"/>
    <property type="molecule type" value="Genomic_DNA"/>
</dbReference>
<keyword evidence="8" id="KW-0679">Respiratory chain</keyword>
<keyword evidence="18" id="KW-1185">Reference proteome</keyword>
<evidence type="ECO:0000256" key="9">
    <source>
        <dbReference type="ARBA" id="ARBA00022792"/>
    </source>
</evidence>
<accession>A0A022RG47</accession>
<evidence type="ECO:0000256" key="3">
    <source>
        <dbReference type="ARBA" id="ARBA00004637"/>
    </source>
</evidence>
<evidence type="ECO:0000313" key="18">
    <source>
        <dbReference type="Proteomes" id="UP000030748"/>
    </source>
</evidence>
<evidence type="ECO:0000256" key="5">
    <source>
        <dbReference type="ARBA" id="ARBA00011261"/>
    </source>
</evidence>
<dbReference type="GO" id="GO:0005758">
    <property type="term" value="C:mitochondrial intermembrane space"/>
    <property type="evidence" value="ECO:0007669"/>
    <property type="project" value="UniProtKB-SubCell"/>
</dbReference>
<evidence type="ECO:0000313" key="17">
    <source>
        <dbReference type="EMBL" id="EYU39176.1"/>
    </source>
</evidence>
<reference evidence="17 18" key="1">
    <citation type="journal article" date="2013" name="Proc. Natl. Acad. Sci. U.S.A.">
        <title>Fine-scale variation in meiotic recombination in Mimulus inferred from population shotgun sequencing.</title>
        <authorList>
            <person name="Hellsten U."/>
            <person name="Wright K.M."/>
            <person name="Jenkins J."/>
            <person name="Shu S."/>
            <person name="Yuan Y."/>
            <person name="Wessler S.R."/>
            <person name="Schmutz J."/>
            <person name="Willis J.H."/>
            <person name="Rokhsar D.S."/>
        </authorList>
    </citation>
    <scope>NUCLEOTIDE SEQUENCE [LARGE SCALE GENOMIC DNA]</scope>
    <source>
        <strain evidence="18">cv. DUN x IM62</strain>
    </source>
</reference>
<evidence type="ECO:0000256" key="12">
    <source>
        <dbReference type="ARBA" id="ARBA00023136"/>
    </source>
</evidence>
<dbReference type="InterPro" id="IPR019342">
    <property type="entry name" value="NADH_UbQ_OxRdtase_FeS-su5"/>
</dbReference>
<gene>
    <name evidence="17" type="ORF">MIMGU_mgv1a016527mg</name>
</gene>
<name>A0A022RG47_ERYGU</name>
<dbReference type="GO" id="GO:0005743">
    <property type="term" value="C:mitochondrial inner membrane"/>
    <property type="evidence" value="ECO:0007669"/>
    <property type="project" value="UniProtKB-SubCell"/>
</dbReference>
<evidence type="ECO:0000256" key="1">
    <source>
        <dbReference type="ARBA" id="ARBA00003195"/>
    </source>
</evidence>
<dbReference type="Proteomes" id="UP000030748">
    <property type="component" value="Unassembled WGS sequence"/>
</dbReference>
<feature type="disulfide bond" evidence="16">
    <location>
        <begin position="60"/>
        <end position="70"/>
    </location>
</feature>
<keyword evidence="11" id="KW-0496">Mitochondrion</keyword>
<keyword evidence="9" id="KW-0999">Mitochondrion inner membrane</keyword>
<evidence type="ECO:0000256" key="6">
    <source>
        <dbReference type="ARBA" id="ARBA00013482"/>
    </source>
</evidence>
<comment type="subunit">
    <text evidence="5">Mammalian complex I is composed of 45 different subunits. This is a component of the iron-sulfur (IP) fragment of the enzyme.</text>
</comment>
<dbReference type="STRING" id="4155.A0A022RG47"/>
<evidence type="ECO:0000256" key="7">
    <source>
        <dbReference type="ARBA" id="ARBA00022448"/>
    </source>
</evidence>
<dbReference type="GO" id="GO:0032981">
    <property type="term" value="P:mitochondrial respiratory chain complex I assembly"/>
    <property type="evidence" value="ECO:0000318"/>
    <property type="project" value="GO_Central"/>
</dbReference>
<evidence type="ECO:0000256" key="16">
    <source>
        <dbReference type="PIRSR" id="PIRSR619342-50"/>
    </source>
</evidence>
<dbReference type="AlphaFoldDB" id="A0A022RG47"/>
<keyword evidence="7" id="KW-0813">Transport</keyword>